<dbReference type="Gene3D" id="1.20.272.10">
    <property type="match status" value="1"/>
</dbReference>
<keyword evidence="9 13" id="KW-0239">DNA-directed DNA polymerase</keyword>
<organism evidence="14 15">
    <name type="scientific">Buchnera aphidicola</name>
    <name type="common">Aphis craccivora</name>
    <dbReference type="NCBI Taxonomy" id="466616"/>
    <lineage>
        <taxon>Bacteria</taxon>
        <taxon>Pseudomonadati</taxon>
        <taxon>Pseudomonadota</taxon>
        <taxon>Gammaproteobacteria</taxon>
        <taxon>Enterobacterales</taxon>
        <taxon>Erwiniaceae</taxon>
        <taxon>Buchnera</taxon>
    </lineage>
</organism>
<evidence type="ECO:0000256" key="4">
    <source>
        <dbReference type="ARBA" id="ARBA00022705"/>
    </source>
</evidence>
<dbReference type="NCBIfam" id="TIGR02397">
    <property type="entry name" value="dnaX_nterm"/>
    <property type="match status" value="1"/>
</dbReference>
<dbReference type="InterPro" id="IPR022754">
    <property type="entry name" value="DNA_pol_III_gamma-3"/>
</dbReference>
<dbReference type="FunFam" id="3.40.50.300:FF:000014">
    <property type="entry name" value="DNA polymerase III subunit gamma/tau"/>
    <property type="match status" value="1"/>
</dbReference>
<evidence type="ECO:0000256" key="10">
    <source>
        <dbReference type="ARBA" id="ARBA00026073"/>
    </source>
</evidence>
<evidence type="ECO:0000313" key="14">
    <source>
        <dbReference type="EMBL" id="WAI17681.1"/>
    </source>
</evidence>
<evidence type="ECO:0000256" key="8">
    <source>
        <dbReference type="ARBA" id="ARBA00022840"/>
    </source>
</evidence>
<dbReference type="InterPro" id="IPR027417">
    <property type="entry name" value="P-loop_NTPase"/>
</dbReference>
<evidence type="ECO:0000256" key="2">
    <source>
        <dbReference type="ARBA" id="ARBA00022679"/>
    </source>
</evidence>
<dbReference type="Pfam" id="PF22608">
    <property type="entry name" value="DNAX_ATPase_lid"/>
    <property type="match status" value="1"/>
</dbReference>
<comment type="catalytic activity">
    <reaction evidence="12 13">
        <text>DNA(n) + a 2'-deoxyribonucleoside 5'-triphosphate = DNA(n+1) + diphosphate</text>
        <dbReference type="Rhea" id="RHEA:22508"/>
        <dbReference type="Rhea" id="RHEA-COMP:17339"/>
        <dbReference type="Rhea" id="RHEA-COMP:17340"/>
        <dbReference type="ChEBI" id="CHEBI:33019"/>
        <dbReference type="ChEBI" id="CHEBI:61560"/>
        <dbReference type="ChEBI" id="CHEBI:173112"/>
        <dbReference type="EC" id="2.7.7.7"/>
    </reaction>
</comment>
<keyword evidence="2 13" id="KW-0808">Transferase</keyword>
<keyword evidence="7" id="KW-0862">Zinc</keyword>
<dbReference type="InterPro" id="IPR045085">
    <property type="entry name" value="HLD_clamp_pol_III_gamma_tau"/>
</dbReference>
<dbReference type="FunFam" id="1.10.8.60:FF:000013">
    <property type="entry name" value="DNA polymerase III subunit gamma/tau"/>
    <property type="match status" value="1"/>
</dbReference>
<protein>
    <recommendedName>
        <fullName evidence="13">DNA polymerase III subunit gamma/tau</fullName>
        <ecNumber evidence="13">2.7.7.7</ecNumber>
    </recommendedName>
</protein>
<dbReference type="InterPro" id="IPR003593">
    <property type="entry name" value="AAA+_ATPase"/>
</dbReference>
<dbReference type="GO" id="GO:0009360">
    <property type="term" value="C:DNA polymerase III complex"/>
    <property type="evidence" value="ECO:0007669"/>
    <property type="project" value="InterPro"/>
</dbReference>
<dbReference type="Gene3D" id="3.40.50.300">
    <property type="entry name" value="P-loop containing nucleotide triphosphate hydrolases"/>
    <property type="match status" value="1"/>
</dbReference>
<dbReference type="SMART" id="SM00382">
    <property type="entry name" value="AAA"/>
    <property type="match status" value="1"/>
</dbReference>
<dbReference type="GO" id="GO:0046872">
    <property type="term" value="F:metal ion binding"/>
    <property type="evidence" value="ECO:0007669"/>
    <property type="project" value="UniProtKB-KW"/>
</dbReference>
<evidence type="ECO:0000256" key="3">
    <source>
        <dbReference type="ARBA" id="ARBA00022695"/>
    </source>
</evidence>
<proteinExistence type="inferred from homology"/>
<comment type="subunit">
    <text evidence="10 13">DNA polymerase III contains a core (composed of alpha, epsilon and theta chains) that associates with a tau subunit. This core dimerizes to form the POLIII' complex. PolIII' associates with the gamma complex (composed of gamma, delta, delta', psi and chi chains) and with the beta chain to form the complete DNA polymerase III complex.</text>
</comment>
<dbReference type="Proteomes" id="UP001163441">
    <property type="component" value="Chromosome"/>
</dbReference>
<dbReference type="GO" id="GO:0005524">
    <property type="term" value="F:ATP binding"/>
    <property type="evidence" value="ECO:0007669"/>
    <property type="project" value="UniProtKB-KW"/>
</dbReference>
<dbReference type="Pfam" id="PF12169">
    <property type="entry name" value="DNA_pol3_gamma3"/>
    <property type="match status" value="1"/>
</dbReference>
<dbReference type="InterPro" id="IPR050238">
    <property type="entry name" value="DNA_Rep/Repair_Clamp_Loader"/>
</dbReference>
<accession>A0A4D6XHP2</accession>
<dbReference type="CDD" id="cd18137">
    <property type="entry name" value="HLD_clamp_pol_III_gamma_tau"/>
    <property type="match status" value="1"/>
</dbReference>
<evidence type="ECO:0000256" key="7">
    <source>
        <dbReference type="ARBA" id="ARBA00022833"/>
    </source>
</evidence>
<dbReference type="EMBL" id="CP113403">
    <property type="protein sequence ID" value="WAI17681.1"/>
    <property type="molecule type" value="Genomic_DNA"/>
</dbReference>
<dbReference type="GO" id="GO:0006261">
    <property type="term" value="P:DNA-templated DNA replication"/>
    <property type="evidence" value="ECO:0007669"/>
    <property type="project" value="TreeGrafter"/>
</dbReference>
<evidence type="ECO:0000256" key="12">
    <source>
        <dbReference type="ARBA" id="ARBA00049244"/>
    </source>
</evidence>
<keyword evidence="3 13" id="KW-0548">Nucleotidyltransferase</keyword>
<dbReference type="PANTHER" id="PTHR11669:SF0">
    <property type="entry name" value="PROTEIN STICHEL-LIKE 2"/>
    <property type="match status" value="1"/>
</dbReference>
<dbReference type="InterPro" id="IPR008921">
    <property type="entry name" value="DNA_pol3_clamp-load_cplx_C"/>
</dbReference>
<dbReference type="InterPro" id="IPR012763">
    <property type="entry name" value="DNA_pol_III_sug/sutau_N"/>
</dbReference>
<evidence type="ECO:0000256" key="5">
    <source>
        <dbReference type="ARBA" id="ARBA00022723"/>
    </source>
</evidence>
<dbReference type="PANTHER" id="PTHR11669">
    <property type="entry name" value="REPLICATION FACTOR C / DNA POLYMERASE III GAMMA-TAU SUBUNIT"/>
    <property type="match status" value="1"/>
</dbReference>
<evidence type="ECO:0000256" key="6">
    <source>
        <dbReference type="ARBA" id="ARBA00022741"/>
    </source>
</evidence>
<dbReference type="GO" id="GO:0003677">
    <property type="term" value="F:DNA binding"/>
    <property type="evidence" value="ECO:0007669"/>
    <property type="project" value="InterPro"/>
</dbReference>
<dbReference type="RefSeq" id="WP_158360754.1">
    <property type="nucleotide sequence ID" value="NZ_CP034897.1"/>
</dbReference>
<evidence type="ECO:0000313" key="15">
    <source>
        <dbReference type="Proteomes" id="UP001163441"/>
    </source>
</evidence>
<comment type="function">
    <text evidence="11 13">DNA polymerase III is a complex, multichain enzyme responsible for most of the replicative synthesis in bacteria. This DNA polymerase also exhibits 3' to 5' exonuclease activity.</text>
</comment>
<dbReference type="Gene3D" id="1.10.8.60">
    <property type="match status" value="1"/>
</dbReference>
<comment type="similarity">
    <text evidence="1 13">Belongs to the DnaX/STICHEL family.</text>
</comment>
<dbReference type="SUPFAM" id="SSF52540">
    <property type="entry name" value="P-loop containing nucleoside triphosphate hydrolases"/>
    <property type="match status" value="1"/>
</dbReference>
<evidence type="ECO:0000256" key="11">
    <source>
        <dbReference type="ARBA" id="ARBA00037724"/>
    </source>
</evidence>
<gene>
    <name evidence="13 14" type="primary">dnaX</name>
    <name evidence="14" type="ORF">OWM53_02450</name>
</gene>
<reference evidence="14" key="1">
    <citation type="submission" date="2022-11" db="EMBL/GenBank/DDBJ databases">
        <title>The whole genome sequencing of pests is an important tool to study the evolution of the plant-insect interaction and insecticide resistance.</title>
        <authorList>
            <person name="Kananovich Y."/>
        </authorList>
    </citation>
    <scope>NUCLEOTIDE SEQUENCE</scope>
    <source>
        <strain evidence="14">BSU_Aph_2016</strain>
    </source>
</reference>
<dbReference type="AlphaFoldDB" id="A0A4D6XHP2"/>
<keyword evidence="6 13" id="KW-0547">Nucleotide-binding</keyword>
<dbReference type="CDD" id="cd00009">
    <property type="entry name" value="AAA"/>
    <property type="match status" value="1"/>
</dbReference>
<evidence type="ECO:0000256" key="9">
    <source>
        <dbReference type="ARBA" id="ARBA00022932"/>
    </source>
</evidence>
<name>A0A4D6XHP2_9GAMM</name>
<evidence type="ECO:0000256" key="1">
    <source>
        <dbReference type="ARBA" id="ARBA00006360"/>
    </source>
</evidence>
<sequence>MNYQILARKYRPQYFKETIGQKHIITSICNAISMNKIHHAWLLSGTRGIGKTTIGRLLAKSLNCQKNITSIPCRKCNICKEIEQGTSLDFIEIDAASRTKIEDMKEILDNIYYAPIKSRFKIYLIDEVHMLSRHSFNALLKTLEEPPKHVKFILATTEIEKIPKTIISRCLYFTLNILSEEDIFDHLQFILNNENIDFDKDALKIISEYSKGSMRDALNLLEHAISFSKNNITLNNINKMLGIPNKKNIYLLTKFLLEKDAKKMMLLLSKMEKIDIEWENILIEVLRILHHIAMIKTYPLEWNSNIYKHYQYNIEELAHKKNKKDIQICYRILLNGRKKLIFSPNYKIGVKMTLLEAITEIKKNIYKK</sequence>
<keyword evidence="5" id="KW-0479">Metal-binding</keyword>
<evidence type="ECO:0000256" key="13">
    <source>
        <dbReference type="RuleBase" id="RU364063"/>
    </source>
</evidence>
<keyword evidence="4 13" id="KW-0235">DNA replication</keyword>
<dbReference type="OrthoDB" id="9810148at2"/>
<dbReference type="EC" id="2.7.7.7" evidence="13"/>
<dbReference type="Pfam" id="PF13177">
    <property type="entry name" value="DNA_pol3_delta2"/>
    <property type="match status" value="1"/>
</dbReference>
<keyword evidence="8 13" id="KW-0067">ATP-binding</keyword>
<dbReference type="NCBIfam" id="NF011522">
    <property type="entry name" value="PRK14961.1"/>
    <property type="match status" value="1"/>
</dbReference>
<dbReference type="SUPFAM" id="SSF48019">
    <property type="entry name" value="post-AAA+ oligomerization domain-like"/>
    <property type="match status" value="1"/>
</dbReference>
<dbReference type="GO" id="GO:0003887">
    <property type="term" value="F:DNA-directed DNA polymerase activity"/>
    <property type="evidence" value="ECO:0007669"/>
    <property type="project" value="UniProtKB-KW"/>
</dbReference>